<keyword evidence="2" id="KW-1133">Transmembrane helix</keyword>
<dbReference type="EMBL" id="ABDF02000088">
    <property type="protein sequence ID" value="EHK17635.1"/>
    <property type="molecule type" value="Genomic_DNA"/>
</dbReference>
<dbReference type="eggNOG" id="ENOG502SD64">
    <property type="taxonomic scope" value="Eukaryota"/>
</dbReference>
<evidence type="ECO:0000256" key="1">
    <source>
        <dbReference type="SAM" id="MobiDB-lite"/>
    </source>
</evidence>
<dbReference type="Proteomes" id="UP000007115">
    <property type="component" value="Unassembled WGS sequence"/>
</dbReference>
<comment type="caution">
    <text evidence="3">The sequence shown here is derived from an EMBL/GenBank/DDBJ whole genome shotgun (WGS) entry which is preliminary data.</text>
</comment>
<keyword evidence="2" id="KW-0812">Transmembrane</keyword>
<sequence length="1534" mass="174468">MCPAGNHRLIIHITIICTCQKTDSRAEEALPNATSIPDDASEKARRRATYSSFGEDGLTATANAYGHLLQITQYFGNKPSGFVSVDIPTTTEPYFVSRRAHDLHRQSIDPTKGIRLLFEKADPTISHTDIWETDPPTLRSMSTPEFLEPPTPRPNEVTAPLPALQQESRPAPTTVYQTYLFTLSPGSQIPSKIPNIVIDANLPLRDLDFVNQNQMNAYDPNSPNAFYSCGISKDGYCVVRVNTACGLDNYDRGDIALFMSPFVNGQHHKPLPSEEPNNFYVVPDNQALNHLREKKTLEITLAYTLQWVPSNYIESASTPVSEAALKRWKEKINQYPSKSVLFAANKHLDFALQRNLEHILSVCSIPISEGLDGKIPAIALTCGDISGHRVTGAASFYAFQFLISAFQFFKSQLEEECQCEAAHCTCKKYSKKMRKRILRVCWGHLKWIFNEANEDDNSSFHSWASGEAIDNWASGQSQSRRSLIDASFNIAKAADFCLKVATEKQKENVMDELRGVVSDWVENLHQNNQNNEYVFPHSTEDTPQKFQLADHAMIWRTLKSLEELGFNSELCTSDIRRGRHNIKYSSTKIQKSLFRHFTTKSTQLNIPMIATSRSLSETSFLLHIEDTATLYAMDEGLFDDPNQKDEPDDKPATAVTNELATESVEMSIGESAYKSEDGSVDFWDNKIDPWKATVDGQALHDDNDDATWDHPLQFALAMILSANNKCSNSRPANKMYKFARSVLLQSSSPNGLFPGQFDENREPILFSEDAMRDCYWDATFEIPYILWSYTGENLARNERSTTQYSSSSSFTAEMSYTSGYMHRIEPVIHNKDLKSDSMVSYEWLYKKPKFFGFRIDLSPNAINYFCENHQSNNSGKSTSETIDRAVEDHQNPNRGSRNLQDLGYIIDVSGVENIKSLSQRNFAYNILSPESIRLFIGGSRDSANAKKRLFHFYRADLDIALNCYLASSEQEEISSFFDKHSSYSKYFFEDTTTIFNKWVTELHLSFYQVVSDHASFRTIPLKETFEFPSSTKNKNTKRAGRAVMSFRFDGDLFDHYWTCHFFEHNPQWMTNSQAGGQRIDKLSISGTLETDPWQQRRILELLLFDMILQEMVRGTKGILKEIMTSVLKSPQLENDGDTDVPTTDFSDIDASVLLEALEVLSKVDSNTFASKNELWNKFQRILQVIEVDLTENLTMIDLWVNRENKIEINKLGWTARREQRFQGAISKLKLLNSHKIHELKRCRTNVASFNTLLTRRLEVMRNDLETRSNVDIRLFTYVTVVFLPISFATSVFSMSGAPTRETIGSMASTAGVALVITIVALINAKVLDAEIFRPLFQSIRPISEVTLRPILRNCRYAFRFFTGLIYLILLSLLSTLSGKQIHFLYHHLFSPLHLLVENALSEERDKRARESGGFFHNEIANKKKRIVKKRQEEATRLEAKKIRGMEEVKEENKSEKEERYSESRQRVKEINEEFKKPPQVEEEPAVEETSGSGSLDGTSRLSNEEADGGTPTSTIQKVKRWFKLGGSKVDGPNV</sequence>
<evidence type="ECO:0000256" key="2">
    <source>
        <dbReference type="SAM" id="Phobius"/>
    </source>
</evidence>
<dbReference type="STRING" id="413071.G9N673"/>
<dbReference type="OrthoDB" id="4897285at2759"/>
<dbReference type="HOGENOM" id="CLU_004977_1_0_1"/>
<keyword evidence="4" id="KW-1185">Reference proteome</keyword>
<dbReference type="VEuPathDB" id="FungiDB:TRIVIDRAFT_66545"/>
<feature type="region of interest" description="Disordered" evidence="1">
    <location>
        <begin position="1446"/>
        <end position="1534"/>
    </location>
</feature>
<protein>
    <submittedName>
        <fullName evidence="3">Uncharacterized protein</fullName>
    </submittedName>
</protein>
<dbReference type="RefSeq" id="XP_013951835.1">
    <property type="nucleotide sequence ID" value="XM_014096360.1"/>
</dbReference>
<dbReference type="Gene3D" id="1.20.58.340">
    <property type="entry name" value="Magnesium transport protein CorA, transmembrane region"/>
    <property type="match status" value="1"/>
</dbReference>
<name>G9N673_HYPVG</name>
<dbReference type="InParanoid" id="G9N673"/>
<evidence type="ECO:0000313" key="4">
    <source>
        <dbReference type="Proteomes" id="UP000007115"/>
    </source>
</evidence>
<feature type="transmembrane region" description="Helical" evidence="2">
    <location>
        <begin position="1356"/>
        <end position="1376"/>
    </location>
</feature>
<feature type="transmembrane region" description="Helical" evidence="2">
    <location>
        <begin position="1306"/>
        <end position="1324"/>
    </location>
</feature>
<feature type="compositionally biased region" description="Polar residues" evidence="1">
    <location>
        <begin position="1489"/>
        <end position="1501"/>
    </location>
</feature>
<keyword evidence="2" id="KW-0472">Membrane</keyword>
<accession>G9N673</accession>
<gene>
    <name evidence="3" type="ORF">TRIVIDRAFT_66545</name>
</gene>
<dbReference type="GeneID" id="25796846"/>
<organism evidence="3 4">
    <name type="scientific">Hypocrea virens (strain Gv29-8 / FGSC 10586)</name>
    <name type="common">Gliocladium virens</name>
    <name type="synonym">Trichoderma virens</name>
    <dbReference type="NCBI Taxonomy" id="413071"/>
    <lineage>
        <taxon>Eukaryota</taxon>
        <taxon>Fungi</taxon>
        <taxon>Dikarya</taxon>
        <taxon>Ascomycota</taxon>
        <taxon>Pezizomycotina</taxon>
        <taxon>Sordariomycetes</taxon>
        <taxon>Hypocreomycetidae</taxon>
        <taxon>Hypocreales</taxon>
        <taxon>Hypocreaceae</taxon>
        <taxon>Trichoderma</taxon>
    </lineage>
</organism>
<dbReference type="OMA" id="PYILWKY"/>
<reference evidence="3 4" key="1">
    <citation type="journal article" date="2011" name="Genome Biol.">
        <title>Comparative genome sequence analysis underscores mycoparasitism as the ancestral life style of Trichoderma.</title>
        <authorList>
            <person name="Kubicek C.P."/>
            <person name="Herrera-Estrella A."/>
            <person name="Seidl-Seiboth V."/>
            <person name="Martinez D.A."/>
            <person name="Druzhinina I.S."/>
            <person name="Thon M."/>
            <person name="Zeilinger S."/>
            <person name="Casas-Flores S."/>
            <person name="Horwitz B.A."/>
            <person name="Mukherjee P.K."/>
            <person name="Mukherjee M."/>
            <person name="Kredics L."/>
            <person name="Alcaraz L.D."/>
            <person name="Aerts A."/>
            <person name="Antal Z."/>
            <person name="Atanasova L."/>
            <person name="Cervantes-Badillo M.G."/>
            <person name="Challacombe J."/>
            <person name="Chertkov O."/>
            <person name="McCluskey K."/>
            <person name="Coulpier F."/>
            <person name="Deshpande N."/>
            <person name="von Doehren H."/>
            <person name="Ebbole D.J."/>
            <person name="Esquivel-Naranjo E.U."/>
            <person name="Fekete E."/>
            <person name="Flipphi M."/>
            <person name="Glaser F."/>
            <person name="Gomez-Rodriguez E.Y."/>
            <person name="Gruber S."/>
            <person name="Han C."/>
            <person name="Henrissat B."/>
            <person name="Hermosa R."/>
            <person name="Hernandez-Onate M."/>
            <person name="Karaffa L."/>
            <person name="Kosti I."/>
            <person name="Le Crom S."/>
            <person name="Lindquist E."/>
            <person name="Lucas S."/>
            <person name="Luebeck M."/>
            <person name="Luebeck P.S."/>
            <person name="Margeot A."/>
            <person name="Metz B."/>
            <person name="Misra M."/>
            <person name="Nevalainen H."/>
            <person name="Omann M."/>
            <person name="Packer N."/>
            <person name="Perrone G."/>
            <person name="Uresti-Rivera E.E."/>
            <person name="Salamov A."/>
            <person name="Schmoll M."/>
            <person name="Seiboth B."/>
            <person name="Shapiro H."/>
            <person name="Sukno S."/>
            <person name="Tamayo-Ramos J.A."/>
            <person name="Tisch D."/>
            <person name="Wiest A."/>
            <person name="Wilkinson H.H."/>
            <person name="Zhang M."/>
            <person name="Coutinho P.M."/>
            <person name="Kenerley C.M."/>
            <person name="Monte E."/>
            <person name="Baker S.E."/>
            <person name="Grigoriev I.V."/>
        </authorList>
    </citation>
    <scope>NUCLEOTIDE SEQUENCE [LARGE SCALE GENOMIC DNA]</scope>
    <source>
        <strain evidence="4">Gv29-8 / FGSC 10586</strain>
    </source>
</reference>
<evidence type="ECO:0000313" key="3">
    <source>
        <dbReference type="EMBL" id="EHK17635.1"/>
    </source>
</evidence>
<proteinExistence type="predicted"/>
<feature type="compositionally biased region" description="Basic and acidic residues" evidence="1">
    <location>
        <begin position="1446"/>
        <end position="1479"/>
    </location>
</feature>